<dbReference type="Proteomes" id="UP000821845">
    <property type="component" value="Chromosome 7"/>
</dbReference>
<dbReference type="EMBL" id="CM023487">
    <property type="protein sequence ID" value="KAH6926310.1"/>
    <property type="molecule type" value="Genomic_DNA"/>
</dbReference>
<organism evidence="1 2">
    <name type="scientific">Hyalomma asiaticum</name>
    <name type="common">Tick</name>
    <dbReference type="NCBI Taxonomy" id="266040"/>
    <lineage>
        <taxon>Eukaryota</taxon>
        <taxon>Metazoa</taxon>
        <taxon>Ecdysozoa</taxon>
        <taxon>Arthropoda</taxon>
        <taxon>Chelicerata</taxon>
        <taxon>Arachnida</taxon>
        <taxon>Acari</taxon>
        <taxon>Parasitiformes</taxon>
        <taxon>Ixodida</taxon>
        <taxon>Ixodoidea</taxon>
        <taxon>Ixodidae</taxon>
        <taxon>Hyalomminae</taxon>
        <taxon>Hyalomma</taxon>
    </lineage>
</organism>
<comment type="caution">
    <text evidence="1">The sequence shown here is derived from an EMBL/GenBank/DDBJ whole genome shotgun (WGS) entry which is preliminary data.</text>
</comment>
<protein>
    <submittedName>
        <fullName evidence="1">Uncharacterized protein</fullName>
    </submittedName>
</protein>
<sequence>MFTEVFMKEMNEFQVSLAYLNETVEGLKSENEKLKTANSALTNQNAALEKRARELEQYSRKNNVELKGVPCTQGEGCVAVLQAVGNRIDCPVSKDDIDIAHRVPSASDAKKLIARFTSRAKKAEFISKARKARLQTHDIGFRGAKSRPIYINDHLTQENKKLFAKALSLKKEKRWHFLWTDDCLIKARKNADSRVFRIRDEADLKIFTNQA</sequence>
<keyword evidence="2" id="KW-1185">Reference proteome</keyword>
<reference evidence="1" key="1">
    <citation type="submission" date="2020-05" db="EMBL/GenBank/DDBJ databases">
        <title>Large-scale comparative analyses of tick genomes elucidate their genetic diversity and vector capacities.</title>
        <authorList>
            <person name="Jia N."/>
            <person name="Wang J."/>
            <person name="Shi W."/>
            <person name="Du L."/>
            <person name="Sun Y."/>
            <person name="Zhan W."/>
            <person name="Jiang J."/>
            <person name="Wang Q."/>
            <person name="Zhang B."/>
            <person name="Ji P."/>
            <person name="Sakyi L.B."/>
            <person name="Cui X."/>
            <person name="Yuan T."/>
            <person name="Jiang B."/>
            <person name="Yang W."/>
            <person name="Lam T.T.-Y."/>
            <person name="Chang Q."/>
            <person name="Ding S."/>
            <person name="Wang X."/>
            <person name="Zhu J."/>
            <person name="Ruan X."/>
            <person name="Zhao L."/>
            <person name="Wei J."/>
            <person name="Que T."/>
            <person name="Du C."/>
            <person name="Cheng J."/>
            <person name="Dai P."/>
            <person name="Han X."/>
            <person name="Huang E."/>
            <person name="Gao Y."/>
            <person name="Liu J."/>
            <person name="Shao H."/>
            <person name="Ye R."/>
            <person name="Li L."/>
            <person name="Wei W."/>
            <person name="Wang X."/>
            <person name="Wang C."/>
            <person name="Yang T."/>
            <person name="Huo Q."/>
            <person name="Li W."/>
            <person name="Guo W."/>
            <person name="Chen H."/>
            <person name="Zhou L."/>
            <person name="Ni X."/>
            <person name="Tian J."/>
            <person name="Zhou Y."/>
            <person name="Sheng Y."/>
            <person name="Liu T."/>
            <person name="Pan Y."/>
            <person name="Xia L."/>
            <person name="Li J."/>
            <person name="Zhao F."/>
            <person name="Cao W."/>
        </authorList>
    </citation>
    <scope>NUCLEOTIDE SEQUENCE</scope>
    <source>
        <strain evidence="1">Hyas-2018</strain>
    </source>
</reference>
<accession>A0ACB7RV92</accession>
<proteinExistence type="predicted"/>
<evidence type="ECO:0000313" key="1">
    <source>
        <dbReference type="EMBL" id="KAH6926310.1"/>
    </source>
</evidence>
<evidence type="ECO:0000313" key="2">
    <source>
        <dbReference type="Proteomes" id="UP000821845"/>
    </source>
</evidence>
<name>A0ACB7RV92_HYAAI</name>
<gene>
    <name evidence="1" type="ORF">HPB50_016625</name>
</gene>